<evidence type="ECO:0000313" key="10">
    <source>
        <dbReference type="EMBL" id="GJQ13137.1"/>
    </source>
</evidence>
<dbReference type="FunFam" id="3.90.1150.10:FF:000008">
    <property type="entry name" value="Cystathionine gamma-synthase"/>
    <property type="match status" value="1"/>
</dbReference>
<reference evidence="10" key="1">
    <citation type="journal article" date="2022" name="Proc. Natl. Acad. Sci. U.S.A.">
        <title>Life cycle and functional genomics of the unicellular red alga Galdieria for elucidating algal and plant evolution and industrial use.</title>
        <authorList>
            <person name="Hirooka S."/>
            <person name="Itabashi T."/>
            <person name="Ichinose T.M."/>
            <person name="Onuma R."/>
            <person name="Fujiwara T."/>
            <person name="Yamashita S."/>
            <person name="Jong L.W."/>
            <person name="Tomita R."/>
            <person name="Iwane A.H."/>
            <person name="Miyagishima S.Y."/>
        </authorList>
    </citation>
    <scope>NUCLEOTIDE SEQUENCE</scope>
    <source>
        <strain evidence="10">NBRC 102759</strain>
    </source>
</reference>
<evidence type="ECO:0000256" key="8">
    <source>
        <dbReference type="PIRSR" id="PIRSR001434-2"/>
    </source>
</evidence>
<name>A0A9C7Q0Z8_9RHOD</name>
<dbReference type="PANTHER" id="PTHR11808:SF15">
    <property type="entry name" value="CYSTATHIONINE GAMMA-LYASE"/>
    <property type="match status" value="1"/>
</dbReference>
<dbReference type="InterPro" id="IPR015421">
    <property type="entry name" value="PyrdxlP-dep_Trfase_major"/>
</dbReference>
<dbReference type="InterPro" id="IPR015422">
    <property type="entry name" value="PyrdxlP-dep_Trfase_small"/>
</dbReference>
<evidence type="ECO:0000256" key="7">
    <source>
        <dbReference type="ARBA" id="ARBA00029853"/>
    </source>
</evidence>
<keyword evidence="11" id="KW-1185">Reference proteome</keyword>
<comment type="cofactor">
    <cofactor evidence="1 9">
        <name>pyridoxal 5'-phosphate</name>
        <dbReference type="ChEBI" id="CHEBI:597326"/>
    </cofactor>
</comment>
<dbReference type="PANTHER" id="PTHR11808">
    <property type="entry name" value="TRANS-SULFURATION ENZYME FAMILY MEMBER"/>
    <property type="match status" value="1"/>
</dbReference>
<dbReference type="GO" id="GO:0004123">
    <property type="term" value="F:cystathionine gamma-lyase activity"/>
    <property type="evidence" value="ECO:0007669"/>
    <property type="project" value="TreeGrafter"/>
</dbReference>
<keyword evidence="6" id="KW-0028">Amino-acid biosynthesis</keyword>
<sequence length="380" mass="41834">MKFETAAIHIGQDPDPITGAVIPPLSLSTTFAQSSPGKPTSFDYSRSNNPTRQAFERCVAACEGGKGSAAFSSGLAATVTLLHLLKAGDHIICIDDVYGGTQRYFRRVASNFQLEFSFVDFEDLPKVEAAIQSNTKLIWIESPTNPTMKIVDIRQVAVIASKHDVILVVDNTFMSPFFQRPLELGAHISLNSVSKYINGHSDVIMGVVTWNDESLGQRIRFLQNSLGGVPSPFDCYLANRGLKTLAIRMRKHESNALKIATFLEKHPKVRKVLYPGLTSHPQYEIAKAQQHGFGGMITFFIDSNLEGAERFLKKCKYFTLAESLGGVESLIEHPALMTHASVPTQVRQQLGIDDTLIRISVGIEDIDDLLEDLNNALNAV</sequence>
<comment type="pathway">
    <text evidence="2">Amino-acid biosynthesis; L-cysteine biosynthesis; L-cysteine from L-homocysteine and L-serine: step 2/2.</text>
</comment>
<dbReference type="Pfam" id="PF01053">
    <property type="entry name" value="Cys_Met_Meta_PP"/>
    <property type="match status" value="1"/>
</dbReference>
<gene>
    <name evidence="10" type="ORF">GpartN1_g4928.t1</name>
</gene>
<evidence type="ECO:0000256" key="5">
    <source>
        <dbReference type="ARBA" id="ARBA00022898"/>
    </source>
</evidence>
<evidence type="ECO:0000256" key="3">
    <source>
        <dbReference type="ARBA" id="ARBA00009077"/>
    </source>
</evidence>
<keyword evidence="6" id="KW-0198">Cysteine biosynthesis</keyword>
<dbReference type="AlphaFoldDB" id="A0A9C7Q0Z8"/>
<dbReference type="Gene3D" id="3.90.1150.10">
    <property type="entry name" value="Aspartate Aminotransferase, domain 1"/>
    <property type="match status" value="1"/>
</dbReference>
<evidence type="ECO:0000256" key="4">
    <source>
        <dbReference type="ARBA" id="ARBA00012085"/>
    </source>
</evidence>
<comment type="similarity">
    <text evidence="3 9">Belongs to the trans-sulfuration enzymes family.</text>
</comment>
<dbReference type="Gene3D" id="3.40.640.10">
    <property type="entry name" value="Type I PLP-dependent aspartate aminotransferase-like (Major domain)"/>
    <property type="match status" value="1"/>
</dbReference>
<dbReference type="PIRSF" id="PIRSF001434">
    <property type="entry name" value="CGS"/>
    <property type="match status" value="1"/>
</dbReference>
<reference evidence="10" key="2">
    <citation type="submission" date="2022-01" db="EMBL/GenBank/DDBJ databases">
        <authorList>
            <person name="Hirooka S."/>
            <person name="Miyagishima S.Y."/>
        </authorList>
    </citation>
    <scope>NUCLEOTIDE SEQUENCE</scope>
    <source>
        <strain evidence="10">NBRC 102759</strain>
    </source>
</reference>
<dbReference type="GO" id="GO:0005737">
    <property type="term" value="C:cytoplasm"/>
    <property type="evidence" value="ECO:0007669"/>
    <property type="project" value="TreeGrafter"/>
</dbReference>
<dbReference type="OrthoDB" id="3512640at2759"/>
<proteinExistence type="inferred from homology"/>
<evidence type="ECO:0000256" key="9">
    <source>
        <dbReference type="RuleBase" id="RU362118"/>
    </source>
</evidence>
<evidence type="ECO:0000313" key="11">
    <source>
        <dbReference type="Proteomes" id="UP001061958"/>
    </source>
</evidence>
<dbReference type="GO" id="GO:0030170">
    <property type="term" value="F:pyridoxal phosphate binding"/>
    <property type="evidence" value="ECO:0007669"/>
    <property type="project" value="InterPro"/>
</dbReference>
<protein>
    <recommendedName>
        <fullName evidence="4">cystathionine gamma-lyase</fullName>
        <ecNumber evidence="4">4.4.1.1</ecNumber>
    </recommendedName>
    <alternativeName>
        <fullName evidence="7">Gamma-cystathionase</fullName>
    </alternativeName>
</protein>
<dbReference type="EC" id="4.4.1.1" evidence="4"/>
<keyword evidence="5 8" id="KW-0663">Pyridoxal phosphate</keyword>
<dbReference type="FunFam" id="3.40.640.10:FF:000009">
    <property type="entry name" value="Cystathionine gamma-synthase homolog"/>
    <property type="match status" value="1"/>
</dbReference>
<dbReference type="CDD" id="cd00614">
    <property type="entry name" value="CGS_like"/>
    <property type="match status" value="1"/>
</dbReference>
<dbReference type="GO" id="GO:0019343">
    <property type="term" value="P:cysteine biosynthetic process via cystathionine"/>
    <property type="evidence" value="ECO:0007669"/>
    <property type="project" value="TreeGrafter"/>
</dbReference>
<dbReference type="GO" id="GO:0019346">
    <property type="term" value="P:transsulfuration"/>
    <property type="evidence" value="ECO:0007669"/>
    <property type="project" value="InterPro"/>
</dbReference>
<evidence type="ECO:0000256" key="1">
    <source>
        <dbReference type="ARBA" id="ARBA00001933"/>
    </source>
</evidence>
<feature type="modified residue" description="N6-(pyridoxal phosphate)lysine" evidence="8">
    <location>
        <position position="195"/>
    </location>
</feature>
<accession>A0A9C7Q0Z8</accession>
<dbReference type="SUPFAM" id="SSF53383">
    <property type="entry name" value="PLP-dependent transferases"/>
    <property type="match status" value="1"/>
</dbReference>
<dbReference type="InterPro" id="IPR000277">
    <property type="entry name" value="Cys/Met-Metab_PyrdxlP-dep_enz"/>
</dbReference>
<dbReference type="InterPro" id="IPR015424">
    <property type="entry name" value="PyrdxlP-dep_Trfase"/>
</dbReference>
<organism evidence="10 11">
    <name type="scientific">Galdieria partita</name>
    <dbReference type="NCBI Taxonomy" id="83374"/>
    <lineage>
        <taxon>Eukaryota</taxon>
        <taxon>Rhodophyta</taxon>
        <taxon>Bangiophyceae</taxon>
        <taxon>Galdieriales</taxon>
        <taxon>Galdieriaceae</taxon>
        <taxon>Galdieria</taxon>
    </lineage>
</organism>
<evidence type="ECO:0000256" key="6">
    <source>
        <dbReference type="ARBA" id="ARBA00023192"/>
    </source>
</evidence>
<evidence type="ECO:0000256" key="2">
    <source>
        <dbReference type="ARBA" id="ARBA00005038"/>
    </source>
</evidence>
<dbReference type="Proteomes" id="UP001061958">
    <property type="component" value="Unassembled WGS sequence"/>
</dbReference>
<comment type="caution">
    <text evidence="10">The sequence shown here is derived from an EMBL/GenBank/DDBJ whole genome shotgun (WGS) entry which is preliminary data.</text>
</comment>
<dbReference type="EMBL" id="BQMJ01000040">
    <property type="protein sequence ID" value="GJQ13137.1"/>
    <property type="molecule type" value="Genomic_DNA"/>
</dbReference>